<dbReference type="GO" id="GO:0016787">
    <property type="term" value="F:hydrolase activity"/>
    <property type="evidence" value="ECO:0007669"/>
    <property type="project" value="UniProtKB-KW"/>
</dbReference>
<evidence type="ECO:0000313" key="4">
    <source>
        <dbReference type="Proteomes" id="UP000185674"/>
    </source>
</evidence>
<proteinExistence type="predicted"/>
<dbReference type="eggNOG" id="COG1335">
    <property type="taxonomic scope" value="Bacteria"/>
</dbReference>
<dbReference type="PANTHER" id="PTHR43540:SF1">
    <property type="entry name" value="ISOCHORISMATASE HYDROLASE"/>
    <property type="match status" value="1"/>
</dbReference>
<dbReference type="STRING" id="487316.BEN76_12215"/>
<dbReference type="SUPFAM" id="SSF52499">
    <property type="entry name" value="Isochorismatase-like hydrolases"/>
    <property type="match status" value="1"/>
</dbReference>
<dbReference type="InterPro" id="IPR000868">
    <property type="entry name" value="Isochorismatase-like_dom"/>
</dbReference>
<evidence type="ECO:0000313" key="3">
    <source>
        <dbReference type="EMBL" id="APV36735.1"/>
    </source>
</evidence>
<evidence type="ECO:0000259" key="2">
    <source>
        <dbReference type="Pfam" id="PF00857"/>
    </source>
</evidence>
<dbReference type="InterPro" id="IPR036380">
    <property type="entry name" value="Isochorismatase-like_sf"/>
</dbReference>
<reference evidence="3 4" key="1">
    <citation type="submission" date="2016-08" db="EMBL/GenBank/DDBJ databases">
        <title>Complete genome sequence of Acinetobacter baylyi strain GFJ2.</title>
        <authorList>
            <person name="Tabata M."/>
            <person name="Kuboki S."/>
            <person name="Gibu N."/>
            <person name="Kinouchi Y."/>
            <person name="Vangnai A."/>
            <person name="Kasai D."/>
            <person name="Fukuda M."/>
        </authorList>
    </citation>
    <scope>NUCLEOTIDE SEQUENCE [LARGE SCALE GENOMIC DNA]</scope>
    <source>
        <strain evidence="3 4">GFJ2</strain>
    </source>
</reference>
<dbReference type="Gene3D" id="3.40.50.850">
    <property type="entry name" value="Isochorismatase-like"/>
    <property type="match status" value="1"/>
</dbReference>
<protein>
    <submittedName>
        <fullName evidence="3">Cysteine hydrolase</fullName>
    </submittedName>
</protein>
<gene>
    <name evidence="3" type="ORF">BEN76_12215</name>
</gene>
<feature type="domain" description="Isochorismatase-like" evidence="2">
    <location>
        <begin position="4"/>
        <end position="173"/>
    </location>
</feature>
<dbReference type="KEGG" id="asol:BEN76_12215"/>
<dbReference type="RefSeq" id="WP_076033176.1">
    <property type="nucleotide sequence ID" value="NZ_CP016896.1"/>
</dbReference>
<dbReference type="CDD" id="cd01014">
    <property type="entry name" value="nicotinamidase_related"/>
    <property type="match status" value="1"/>
</dbReference>
<organism evidence="3 4">
    <name type="scientific">Acinetobacter soli</name>
    <dbReference type="NCBI Taxonomy" id="487316"/>
    <lineage>
        <taxon>Bacteria</taxon>
        <taxon>Pseudomonadati</taxon>
        <taxon>Pseudomonadota</taxon>
        <taxon>Gammaproteobacteria</taxon>
        <taxon>Moraxellales</taxon>
        <taxon>Moraxellaceae</taxon>
        <taxon>Acinetobacter</taxon>
    </lineage>
</organism>
<sequence length="183" mass="20121">MKQALLIIDVQNDYFEGGAMTLAGPDQVLSQINRLETYFVEQNLPVIYIQHINPPEATFFRPNTSGVELHAGLKRQAHAIVIPKNKPNSFLNTSLEDTLKTLEIKQLVITGMMTHMCIDSSTRAAAERGYQPILIADATATRDLIFENHTTPADAVQHAFLSALTTFADVQSTAAFLQAHAAT</sequence>
<name>A0A1P8EKJ0_9GAMM</name>
<keyword evidence="1 3" id="KW-0378">Hydrolase</keyword>
<dbReference type="Proteomes" id="UP000185674">
    <property type="component" value="Chromosome"/>
</dbReference>
<dbReference type="AlphaFoldDB" id="A0A1P8EKJ0"/>
<dbReference type="GeneID" id="67512850"/>
<dbReference type="InterPro" id="IPR050272">
    <property type="entry name" value="Isochorismatase-like_hydrls"/>
</dbReference>
<dbReference type="EMBL" id="CP016896">
    <property type="protein sequence ID" value="APV36735.1"/>
    <property type="molecule type" value="Genomic_DNA"/>
</dbReference>
<dbReference type="Pfam" id="PF00857">
    <property type="entry name" value="Isochorismatase"/>
    <property type="match status" value="1"/>
</dbReference>
<evidence type="ECO:0000256" key="1">
    <source>
        <dbReference type="ARBA" id="ARBA00022801"/>
    </source>
</evidence>
<accession>A0A1P8EKJ0</accession>
<dbReference type="PANTHER" id="PTHR43540">
    <property type="entry name" value="PEROXYUREIDOACRYLATE/UREIDOACRYLATE AMIDOHYDROLASE-RELATED"/>
    <property type="match status" value="1"/>
</dbReference>